<evidence type="ECO:0000256" key="1">
    <source>
        <dbReference type="SAM" id="SignalP"/>
    </source>
</evidence>
<dbReference type="InParanoid" id="D8SWS0"/>
<feature type="signal peptide" evidence="1">
    <location>
        <begin position="1"/>
        <end position="31"/>
    </location>
</feature>
<proteinExistence type="predicted"/>
<dbReference type="EMBL" id="GL377649">
    <property type="protein sequence ID" value="EFJ11142.1"/>
    <property type="molecule type" value="Genomic_DNA"/>
</dbReference>
<protein>
    <submittedName>
        <fullName evidence="2">Uncharacterized protein</fullName>
    </submittedName>
</protein>
<gene>
    <name evidence="2" type="ORF">SELMODRAFT_426563</name>
</gene>
<name>D8SWS0_SELML</name>
<evidence type="ECO:0000313" key="3">
    <source>
        <dbReference type="Proteomes" id="UP000001514"/>
    </source>
</evidence>
<dbReference type="KEGG" id="smo:SELMODRAFT_426563"/>
<accession>D8SWS0</accession>
<evidence type="ECO:0000313" key="2">
    <source>
        <dbReference type="EMBL" id="EFJ11142.1"/>
    </source>
</evidence>
<sequence length="270" mass="30438">MMISFPRGRRYGFCFVVALIIPGLYVDEAECDATFGELHRPSSTNLESVRRAQMAKIPDLMNPVFGLFLDIVDGRFPIQCKEEDYDFYCRLAEASSAFYSSESKMISILRDLWHRYIGIYVQEEMSTGNFSRNTLTSTDLGICDSISDVLLGLIEVKLGFSTSSIEAMDNLKLYYCKARPKVGLVFRVGGVAMLNGHCCYQPLTVTVIVPIQDHHCPMAEKDVTICITVKRCLLRLRDLYRDWHVQEAEPAVPLSSALFPQCGVQSDQDS</sequence>
<keyword evidence="3" id="KW-1185">Reference proteome</keyword>
<dbReference type="AlphaFoldDB" id="D8SWS0"/>
<dbReference type="Gramene" id="EFJ11142">
    <property type="protein sequence ID" value="EFJ11142"/>
    <property type="gene ID" value="SELMODRAFT_426563"/>
</dbReference>
<keyword evidence="1" id="KW-0732">Signal</keyword>
<reference evidence="2 3" key="1">
    <citation type="journal article" date="2011" name="Science">
        <title>The Selaginella genome identifies genetic changes associated with the evolution of vascular plants.</title>
        <authorList>
            <person name="Banks J.A."/>
            <person name="Nishiyama T."/>
            <person name="Hasebe M."/>
            <person name="Bowman J.L."/>
            <person name="Gribskov M."/>
            <person name="dePamphilis C."/>
            <person name="Albert V.A."/>
            <person name="Aono N."/>
            <person name="Aoyama T."/>
            <person name="Ambrose B.A."/>
            <person name="Ashton N.W."/>
            <person name="Axtell M.J."/>
            <person name="Barker E."/>
            <person name="Barker M.S."/>
            <person name="Bennetzen J.L."/>
            <person name="Bonawitz N.D."/>
            <person name="Chapple C."/>
            <person name="Cheng C."/>
            <person name="Correa L.G."/>
            <person name="Dacre M."/>
            <person name="DeBarry J."/>
            <person name="Dreyer I."/>
            <person name="Elias M."/>
            <person name="Engstrom E.M."/>
            <person name="Estelle M."/>
            <person name="Feng L."/>
            <person name="Finet C."/>
            <person name="Floyd S.K."/>
            <person name="Frommer W.B."/>
            <person name="Fujita T."/>
            <person name="Gramzow L."/>
            <person name="Gutensohn M."/>
            <person name="Harholt J."/>
            <person name="Hattori M."/>
            <person name="Heyl A."/>
            <person name="Hirai T."/>
            <person name="Hiwatashi Y."/>
            <person name="Ishikawa M."/>
            <person name="Iwata M."/>
            <person name="Karol K.G."/>
            <person name="Koehler B."/>
            <person name="Kolukisaoglu U."/>
            <person name="Kubo M."/>
            <person name="Kurata T."/>
            <person name="Lalonde S."/>
            <person name="Li K."/>
            <person name="Li Y."/>
            <person name="Litt A."/>
            <person name="Lyons E."/>
            <person name="Manning G."/>
            <person name="Maruyama T."/>
            <person name="Michael T.P."/>
            <person name="Mikami K."/>
            <person name="Miyazaki S."/>
            <person name="Morinaga S."/>
            <person name="Murata T."/>
            <person name="Mueller-Roeber B."/>
            <person name="Nelson D.R."/>
            <person name="Obara M."/>
            <person name="Oguri Y."/>
            <person name="Olmstead R.G."/>
            <person name="Onodera N."/>
            <person name="Petersen B.L."/>
            <person name="Pils B."/>
            <person name="Prigge M."/>
            <person name="Rensing S.A."/>
            <person name="Riano-Pachon D.M."/>
            <person name="Roberts A.W."/>
            <person name="Sato Y."/>
            <person name="Scheller H.V."/>
            <person name="Schulz B."/>
            <person name="Schulz C."/>
            <person name="Shakirov E.V."/>
            <person name="Shibagaki N."/>
            <person name="Shinohara N."/>
            <person name="Shippen D.E."/>
            <person name="Soerensen I."/>
            <person name="Sotooka R."/>
            <person name="Sugimoto N."/>
            <person name="Sugita M."/>
            <person name="Sumikawa N."/>
            <person name="Tanurdzic M."/>
            <person name="Theissen G."/>
            <person name="Ulvskov P."/>
            <person name="Wakazuki S."/>
            <person name="Weng J.K."/>
            <person name="Willats W.W."/>
            <person name="Wipf D."/>
            <person name="Wolf P.G."/>
            <person name="Yang L."/>
            <person name="Zimmer A.D."/>
            <person name="Zhu Q."/>
            <person name="Mitros T."/>
            <person name="Hellsten U."/>
            <person name="Loque D."/>
            <person name="Otillar R."/>
            <person name="Salamov A."/>
            <person name="Schmutz J."/>
            <person name="Shapiro H."/>
            <person name="Lindquist E."/>
            <person name="Lucas S."/>
            <person name="Rokhsar D."/>
            <person name="Grigoriev I.V."/>
        </authorList>
    </citation>
    <scope>NUCLEOTIDE SEQUENCE [LARGE SCALE GENOMIC DNA]</scope>
</reference>
<organism evidence="3">
    <name type="scientific">Selaginella moellendorffii</name>
    <name type="common">Spikemoss</name>
    <dbReference type="NCBI Taxonomy" id="88036"/>
    <lineage>
        <taxon>Eukaryota</taxon>
        <taxon>Viridiplantae</taxon>
        <taxon>Streptophyta</taxon>
        <taxon>Embryophyta</taxon>
        <taxon>Tracheophyta</taxon>
        <taxon>Lycopodiopsida</taxon>
        <taxon>Selaginellales</taxon>
        <taxon>Selaginellaceae</taxon>
        <taxon>Selaginella</taxon>
    </lineage>
</organism>
<dbReference type="Proteomes" id="UP000001514">
    <property type="component" value="Unassembled WGS sequence"/>
</dbReference>
<dbReference type="HOGENOM" id="CLU_1032096_0_0_1"/>
<feature type="chain" id="PRO_5003123112" evidence="1">
    <location>
        <begin position="32"/>
        <end position="270"/>
    </location>
</feature>